<dbReference type="OrthoDB" id="2210338at2759"/>
<protein>
    <submittedName>
        <fullName evidence="2">Uncharacterized protein</fullName>
    </submittedName>
</protein>
<feature type="chain" id="PRO_5034339537" evidence="1">
    <location>
        <begin position="22"/>
        <end position="88"/>
    </location>
</feature>
<organism evidence="2 3">
    <name type="scientific">Circinella minor</name>
    <dbReference type="NCBI Taxonomy" id="1195481"/>
    <lineage>
        <taxon>Eukaryota</taxon>
        <taxon>Fungi</taxon>
        <taxon>Fungi incertae sedis</taxon>
        <taxon>Mucoromycota</taxon>
        <taxon>Mucoromycotina</taxon>
        <taxon>Mucoromycetes</taxon>
        <taxon>Mucorales</taxon>
        <taxon>Lichtheimiaceae</taxon>
        <taxon>Circinella</taxon>
    </lineage>
</organism>
<accession>A0A8H7SBQ5</accession>
<feature type="signal peptide" evidence="1">
    <location>
        <begin position="1"/>
        <end position="21"/>
    </location>
</feature>
<proteinExistence type="predicted"/>
<dbReference type="EMBL" id="JAEPRB010000032">
    <property type="protein sequence ID" value="KAG2225103.1"/>
    <property type="molecule type" value="Genomic_DNA"/>
</dbReference>
<comment type="caution">
    <text evidence="2">The sequence shown here is derived from an EMBL/GenBank/DDBJ whole genome shotgun (WGS) entry which is preliminary data.</text>
</comment>
<dbReference type="Proteomes" id="UP000646827">
    <property type="component" value="Unassembled WGS sequence"/>
</dbReference>
<keyword evidence="3" id="KW-1185">Reference proteome</keyword>
<evidence type="ECO:0000256" key="1">
    <source>
        <dbReference type="SAM" id="SignalP"/>
    </source>
</evidence>
<sequence length="88" mass="9477">MMKSALIFLVVCLACLASADSMWCNYRTGAGSCVLPGVGPTYSCGQKAGYKNYKSDADQRYWDASYQSTSFAKFEKCCKAAGKGVCRG</sequence>
<reference evidence="2 3" key="1">
    <citation type="submission" date="2020-12" db="EMBL/GenBank/DDBJ databases">
        <title>Metabolic potential, ecology and presence of endohyphal bacteria is reflected in genomic diversity of Mucoromycotina.</title>
        <authorList>
            <person name="Muszewska A."/>
            <person name="Okrasinska A."/>
            <person name="Steczkiewicz K."/>
            <person name="Drgas O."/>
            <person name="Orlowska M."/>
            <person name="Perlinska-Lenart U."/>
            <person name="Aleksandrzak-Piekarczyk T."/>
            <person name="Szatraj K."/>
            <person name="Zielenkiewicz U."/>
            <person name="Pilsyk S."/>
            <person name="Malc E."/>
            <person name="Mieczkowski P."/>
            <person name="Kruszewska J.S."/>
            <person name="Biernat P."/>
            <person name="Pawlowska J."/>
        </authorList>
    </citation>
    <scope>NUCLEOTIDE SEQUENCE [LARGE SCALE GENOMIC DNA]</scope>
    <source>
        <strain evidence="2 3">CBS 142.35</strain>
    </source>
</reference>
<dbReference type="AlphaFoldDB" id="A0A8H7SBQ5"/>
<evidence type="ECO:0000313" key="2">
    <source>
        <dbReference type="EMBL" id="KAG2225103.1"/>
    </source>
</evidence>
<evidence type="ECO:0000313" key="3">
    <source>
        <dbReference type="Proteomes" id="UP000646827"/>
    </source>
</evidence>
<keyword evidence="1" id="KW-0732">Signal</keyword>
<gene>
    <name evidence="2" type="ORF">INT45_011785</name>
</gene>
<name>A0A8H7SBQ5_9FUNG</name>